<dbReference type="EMBL" id="PEBI01000001">
    <property type="protein sequence ID" value="PJM73704.1"/>
    <property type="molecule type" value="Genomic_DNA"/>
</dbReference>
<organism evidence="1 2">
    <name type="scientific">Bifidobacterium primatium</name>
    <dbReference type="NCBI Taxonomy" id="2045438"/>
    <lineage>
        <taxon>Bacteria</taxon>
        <taxon>Bacillati</taxon>
        <taxon>Actinomycetota</taxon>
        <taxon>Actinomycetes</taxon>
        <taxon>Bifidobacteriales</taxon>
        <taxon>Bifidobacteriaceae</taxon>
        <taxon>Bifidobacterium</taxon>
    </lineage>
</organism>
<dbReference type="InterPro" id="IPR024211">
    <property type="entry name" value="DUF3841"/>
</dbReference>
<dbReference type="Pfam" id="PF12952">
    <property type="entry name" value="DUF3841"/>
    <property type="match status" value="1"/>
</dbReference>
<reference evidence="1 2" key="1">
    <citation type="submission" date="2017-10" db="EMBL/GenBank/DDBJ databases">
        <title>Draft genome sequences of strains TRE 1, TRE 9, TRE H and TRI 7, isolated from tamarins, belonging to four potential novel Bifidobacterium species.</title>
        <authorList>
            <person name="Mattarelli P."/>
            <person name="Modesto M."/>
            <person name="Puglisi E."/>
            <person name="Morelli L."/>
            <person name="Spezio C."/>
            <person name="Bonetti A."/>
            <person name="Sandri C."/>
        </authorList>
    </citation>
    <scope>NUCLEOTIDE SEQUENCE [LARGE SCALE GENOMIC DNA]</scope>
    <source>
        <strain evidence="2">TRE1</strain>
    </source>
</reference>
<evidence type="ECO:0000313" key="2">
    <source>
        <dbReference type="Proteomes" id="UP000229095"/>
    </source>
</evidence>
<dbReference type="RefSeq" id="WP_100509851.1">
    <property type="nucleotide sequence ID" value="NZ_PEBI01000001.1"/>
</dbReference>
<protein>
    <recommendedName>
        <fullName evidence="3">DUF3841 domain-containing protein</fullName>
    </recommendedName>
</protein>
<dbReference type="OrthoDB" id="286252at2"/>
<accession>A0A2M9HA71</accession>
<dbReference type="Proteomes" id="UP000229095">
    <property type="component" value="Unassembled WGS sequence"/>
</dbReference>
<name>A0A2M9HA71_9BIFI</name>
<sequence length="89" mass="10291">MSLIHLLSVQPRIITEQLREGKVVHCDPAIAKIESFADYAWRQYAWVGEQMERRGITRPDGVELPMWAWVAREPVETGIDSETGRPYHD</sequence>
<proteinExistence type="predicted"/>
<evidence type="ECO:0008006" key="3">
    <source>
        <dbReference type="Google" id="ProtNLM"/>
    </source>
</evidence>
<dbReference type="AlphaFoldDB" id="A0A2M9HA71"/>
<keyword evidence="2" id="KW-1185">Reference proteome</keyword>
<evidence type="ECO:0000313" key="1">
    <source>
        <dbReference type="EMBL" id="PJM73704.1"/>
    </source>
</evidence>
<comment type="caution">
    <text evidence="1">The sequence shown here is derived from an EMBL/GenBank/DDBJ whole genome shotgun (WGS) entry which is preliminary data.</text>
</comment>
<gene>
    <name evidence="1" type="ORF">CS006_00460</name>
</gene>